<feature type="compositionally biased region" description="Low complexity" evidence="11">
    <location>
        <begin position="1"/>
        <end position="15"/>
    </location>
</feature>
<feature type="compositionally biased region" description="Acidic residues" evidence="11">
    <location>
        <begin position="35"/>
        <end position="56"/>
    </location>
</feature>
<evidence type="ECO:0000256" key="3">
    <source>
        <dbReference type="ARBA" id="ARBA00022448"/>
    </source>
</evidence>
<reference evidence="12" key="1">
    <citation type="submission" date="2020-05" db="EMBL/GenBank/DDBJ databases">
        <title>Mycena genomes resolve the evolution of fungal bioluminescence.</title>
        <authorList>
            <person name="Tsai I.J."/>
        </authorList>
    </citation>
    <scope>NUCLEOTIDE SEQUENCE</scope>
    <source>
        <strain evidence="12">110903Hualien_Pintung</strain>
    </source>
</reference>
<dbReference type="EMBL" id="JACAZE010000014">
    <property type="protein sequence ID" value="KAF7299747.1"/>
    <property type="molecule type" value="Genomic_DNA"/>
</dbReference>
<dbReference type="Gene3D" id="1.25.40.510">
    <property type="entry name" value="GLE1-like"/>
    <property type="match status" value="1"/>
</dbReference>
<evidence type="ECO:0000313" key="12">
    <source>
        <dbReference type="EMBL" id="KAF7299747.1"/>
    </source>
</evidence>
<name>A0A8H6VZS3_MYCCL</name>
<comment type="similarity">
    <text evidence="2">Belongs to the GLE1 family.</text>
</comment>
<proteinExistence type="inferred from homology"/>
<evidence type="ECO:0000313" key="13">
    <source>
        <dbReference type="Proteomes" id="UP000613580"/>
    </source>
</evidence>
<evidence type="ECO:0000256" key="8">
    <source>
        <dbReference type="ARBA" id="ARBA00023242"/>
    </source>
</evidence>
<evidence type="ECO:0000256" key="9">
    <source>
        <dbReference type="ARBA" id="ARBA00026227"/>
    </source>
</evidence>
<dbReference type="GO" id="GO:0015031">
    <property type="term" value="P:protein transport"/>
    <property type="evidence" value="ECO:0007669"/>
    <property type="project" value="UniProtKB-KW"/>
</dbReference>
<evidence type="ECO:0000256" key="10">
    <source>
        <dbReference type="ARBA" id="ARBA00029983"/>
    </source>
</evidence>
<keyword evidence="8" id="KW-0539">Nucleus</keyword>
<accession>A0A8H6VZS3</accession>
<keyword evidence="13" id="KW-1185">Reference proteome</keyword>
<keyword evidence="3" id="KW-0813">Transport</keyword>
<dbReference type="Proteomes" id="UP000613580">
    <property type="component" value="Unassembled WGS sequence"/>
</dbReference>
<feature type="region of interest" description="Disordered" evidence="11">
    <location>
        <begin position="191"/>
        <end position="260"/>
    </location>
</feature>
<dbReference type="GO" id="GO:0016973">
    <property type="term" value="P:poly(A)+ mRNA export from nucleus"/>
    <property type="evidence" value="ECO:0007669"/>
    <property type="project" value="InterPro"/>
</dbReference>
<dbReference type="GO" id="GO:0000822">
    <property type="term" value="F:inositol hexakisphosphate binding"/>
    <property type="evidence" value="ECO:0007669"/>
    <property type="project" value="TreeGrafter"/>
</dbReference>
<feature type="region of interest" description="Disordered" evidence="11">
    <location>
        <begin position="1"/>
        <end position="77"/>
    </location>
</feature>
<keyword evidence="6" id="KW-0811">Translocation</keyword>
<evidence type="ECO:0000256" key="4">
    <source>
        <dbReference type="ARBA" id="ARBA00022816"/>
    </source>
</evidence>
<dbReference type="OrthoDB" id="420884at2759"/>
<dbReference type="GO" id="GO:0044614">
    <property type="term" value="C:nuclear pore cytoplasmic filaments"/>
    <property type="evidence" value="ECO:0007669"/>
    <property type="project" value="TreeGrafter"/>
</dbReference>
<dbReference type="GO" id="GO:0031369">
    <property type="term" value="F:translation initiation factor binding"/>
    <property type="evidence" value="ECO:0007669"/>
    <property type="project" value="TreeGrafter"/>
</dbReference>
<organism evidence="12 13">
    <name type="scientific">Mycena chlorophos</name>
    <name type="common">Agaric fungus</name>
    <name type="synonym">Agaricus chlorophos</name>
    <dbReference type="NCBI Taxonomy" id="658473"/>
    <lineage>
        <taxon>Eukaryota</taxon>
        <taxon>Fungi</taxon>
        <taxon>Dikarya</taxon>
        <taxon>Basidiomycota</taxon>
        <taxon>Agaricomycotina</taxon>
        <taxon>Agaricomycetes</taxon>
        <taxon>Agaricomycetidae</taxon>
        <taxon>Agaricales</taxon>
        <taxon>Marasmiineae</taxon>
        <taxon>Mycenaceae</taxon>
        <taxon>Mycena</taxon>
    </lineage>
</organism>
<keyword evidence="4" id="KW-0509">mRNA transport</keyword>
<dbReference type="Pfam" id="PF07817">
    <property type="entry name" value="GLE1"/>
    <property type="match status" value="1"/>
</dbReference>
<gene>
    <name evidence="12" type="ORF">HMN09_00980600</name>
</gene>
<dbReference type="AlphaFoldDB" id="A0A8H6VZS3"/>
<evidence type="ECO:0000256" key="1">
    <source>
        <dbReference type="ARBA" id="ARBA00004567"/>
    </source>
</evidence>
<dbReference type="GO" id="GO:0005737">
    <property type="term" value="C:cytoplasm"/>
    <property type="evidence" value="ECO:0007669"/>
    <property type="project" value="TreeGrafter"/>
</dbReference>
<dbReference type="PANTHER" id="PTHR12960:SF0">
    <property type="entry name" value="MRNA EXPORT FACTOR GLE1"/>
    <property type="match status" value="1"/>
</dbReference>
<evidence type="ECO:0000256" key="5">
    <source>
        <dbReference type="ARBA" id="ARBA00022927"/>
    </source>
</evidence>
<evidence type="ECO:0000256" key="2">
    <source>
        <dbReference type="ARBA" id="ARBA00011056"/>
    </source>
</evidence>
<dbReference type="GO" id="GO:0005543">
    <property type="term" value="F:phospholipid binding"/>
    <property type="evidence" value="ECO:0007669"/>
    <property type="project" value="TreeGrafter"/>
</dbReference>
<keyword evidence="7" id="KW-0906">Nuclear pore complex</keyword>
<comment type="caution">
    <text evidence="12">The sequence shown here is derived from an EMBL/GenBank/DDBJ whole genome shotgun (WGS) entry which is preliminary data.</text>
</comment>
<sequence length="578" mass="65572">MRYSVPRSLSPSPVRQQAQPTKGRSTYGLSLVESSDSDVSQDDDENNLVYDSESDEPERPVQVRPPRTKPTPEQRQIEETLAAIRLRTRHHDPYEEWEKQTRKDAFRVARKDHAAMQAQLLSDRDKAQAQEDRRLAAIHTRQVAEVESMLSSLKIQQQKEEDTLKRGWQERDRALWARIDAGIKVEEDKVNAKVEAERKAREEQEKKRAEEEARRKAEEDKKKAEEEAQKRAAEEKERLRVEEEQRQAQQDQERNARLAAEADGRKAIGLTTAEDDWRTARQILLTVKNETMKPIKAEKVRRSAWGEYRRKITPKIGQLTNDANAIRDITLFIQSQIMVPTSPHPPMLYTGLCSSLAKAILLQAETEVTAEKKAAIPLAQLTAALLDGGLPSFPEVLFARLAQRCGPWAIPCMLPTTDVTGQPWPDETARAKALGYRRSVEDGVAREPLAEYMQRIAGCMRVYFAVLRIPPNAARPINSMFQMPRVWVWFARLLGNERLLESPVAAQLIYTALDVLGSYALQIWGHQWVKMLELMYLGATVGFGSDGDKKKLIGGPSGEGSAARSRLKMEVERILSGR</sequence>
<evidence type="ECO:0000256" key="6">
    <source>
        <dbReference type="ARBA" id="ARBA00023010"/>
    </source>
</evidence>
<keyword evidence="5" id="KW-0653">Protein transport</keyword>
<feature type="compositionally biased region" description="Polar residues" evidence="11">
    <location>
        <begin position="16"/>
        <end position="28"/>
    </location>
</feature>
<dbReference type="PANTHER" id="PTHR12960">
    <property type="entry name" value="GLE-1-RELATED"/>
    <property type="match status" value="1"/>
</dbReference>
<evidence type="ECO:0000256" key="11">
    <source>
        <dbReference type="SAM" id="MobiDB-lite"/>
    </source>
</evidence>
<protein>
    <recommendedName>
        <fullName evidence="9">mRNA export factor GLE1</fullName>
    </recommendedName>
    <alternativeName>
        <fullName evidence="10">Nucleoporin GLE1</fullName>
    </alternativeName>
</protein>
<evidence type="ECO:0000256" key="7">
    <source>
        <dbReference type="ARBA" id="ARBA00023132"/>
    </source>
</evidence>
<dbReference type="InterPro" id="IPR012476">
    <property type="entry name" value="GLE1"/>
</dbReference>
<dbReference type="InterPro" id="IPR038506">
    <property type="entry name" value="GLE1-like_sf"/>
</dbReference>
<comment type="subcellular location">
    <subcellularLocation>
        <location evidence="1">Nucleus</location>
        <location evidence="1">Nuclear pore complex</location>
    </subcellularLocation>
</comment>